<evidence type="ECO:0000259" key="7">
    <source>
        <dbReference type="PROSITE" id="PS52004"/>
    </source>
</evidence>
<dbReference type="InterPro" id="IPR040883">
    <property type="entry name" value="FAS_meander"/>
</dbReference>
<feature type="domain" description="Ketosynthase family 3 (KS3)" evidence="7">
    <location>
        <begin position="3181"/>
        <end position="3628"/>
    </location>
</feature>
<keyword evidence="9" id="KW-1185">Reference proteome</keyword>
<keyword evidence="3" id="KW-0808">Transferase</keyword>
<evidence type="ECO:0000256" key="5">
    <source>
        <dbReference type="ARBA" id="ARBA00022857"/>
    </source>
</evidence>
<dbReference type="Gene3D" id="3.20.20.70">
    <property type="entry name" value="Aldolase class I"/>
    <property type="match status" value="1"/>
</dbReference>
<dbReference type="GO" id="GO:0008897">
    <property type="term" value="F:holo-[acyl-carrier-protein] synthase activity"/>
    <property type="evidence" value="ECO:0007669"/>
    <property type="project" value="InterPro"/>
</dbReference>
<dbReference type="PRINTS" id="PR01483">
    <property type="entry name" value="FASYNTHASE"/>
</dbReference>
<evidence type="ECO:0000256" key="6">
    <source>
        <dbReference type="ARBA" id="ARBA00023002"/>
    </source>
</evidence>
<dbReference type="FunFam" id="3.40.50.720:FF:000168">
    <property type="entry name" value="Fatty acid synthase subunit alpha"/>
    <property type="match status" value="1"/>
</dbReference>
<dbReference type="InterPro" id="IPR016035">
    <property type="entry name" value="Acyl_Trfase/lysoPLipase"/>
</dbReference>
<dbReference type="PANTHER" id="PTHR10982">
    <property type="entry name" value="MALONYL COA-ACYL CARRIER PROTEIN TRANSACYLASE"/>
    <property type="match status" value="1"/>
</dbReference>
<dbReference type="InterPro" id="IPR013785">
    <property type="entry name" value="Aldolase_TIM"/>
</dbReference>
<dbReference type="InterPro" id="IPR018201">
    <property type="entry name" value="Ketoacyl_synth_AS"/>
</dbReference>
<evidence type="ECO:0000256" key="4">
    <source>
        <dbReference type="ARBA" id="ARBA00022801"/>
    </source>
</evidence>
<dbReference type="Gene3D" id="3.40.50.720">
    <property type="entry name" value="NAD(P)-binding Rossmann-like Domain"/>
    <property type="match status" value="1"/>
</dbReference>
<name>R9NWB5_PSEHS</name>
<dbReference type="SUPFAM" id="SSF52151">
    <property type="entry name" value="FabD/lysophospholipase-like"/>
    <property type="match status" value="2"/>
</dbReference>
<dbReference type="InterPro" id="IPR001227">
    <property type="entry name" value="Ac_transferase_dom_sf"/>
</dbReference>
<dbReference type="Gene3D" id="3.10.129.10">
    <property type="entry name" value="Hotdog Thioesterase"/>
    <property type="match status" value="1"/>
</dbReference>
<dbReference type="FunFam" id="3.20.20.70:FF:000078">
    <property type="entry name" value="Fatty acid synthase beta subunit dehydratase"/>
    <property type="match status" value="1"/>
</dbReference>
<dbReference type="Gene3D" id="3.40.366.10">
    <property type="entry name" value="Malonyl-Coenzyme A Acyl Carrier Protein, domain 2"/>
    <property type="match status" value="3"/>
</dbReference>
<dbReference type="Gene3D" id="3.90.25.70">
    <property type="match status" value="1"/>
</dbReference>
<dbReference type="Pfam" id="PF02801">
    <property type="entry name" value="Ketoacyl-synt_C"/>
    <property type="match status" value="1"/>
</dbReference>
<dbReference type="Proteomes" id="UP000014071">
    <property type="component" value="Unassembled WGS sequence"/>
</dbReference>
<dbReference type="Pfam" id="PF08354">
    <property type="entry name" value="Fas1-AflB-like_hel"/>
    <property type="match status" value="1"/>
</dbReference>
<keyword evidence="5" id="KW-0521">NADP</keyword>
<dbReference type="Gene3D" id="3.30.1120.100">
    <property type="match status" value="1"/>
</dbReference>
<dbReference type="SUPFAM" id="SSF54637">
    <property type="entry name" value="Thioesterase/thiol ester dehydrase-isomerase"/>
    <property type="match status" value="1"/>
</dbReference>
<dbReference type="GO" id="GO:0019171">
    <property type="term" value="F:(3R)-hydroxyacyl-[acyl-carrier-protein] dehydratase activity"/>
    <property type="evidence" value="ECO:0007669"/>
    <property type="project" value="InterPro"/>
</dbReference>
<dbReference type="HOGENOM" id="CLU_000114_2_0_1"/>
<dbReference type="Pfam" id="PF22235">
    <property type="entry name" value="FAS1_thioest_ins"/>
    <property type="match status" value="1"/>
</dbReference>
<dbReference type="InterPro" id="IPR020841">
    <property type="entry name" value="PKS_Beta-ketoAc_synthase_dom"/>
</dbReference>
<evidence type="ECO:0000256" key="2">
    <source>
        <dbReference type="ARBA" id="ARBA00022553"/>
    </source>
</evidence>
<dbReference type="PANTHER" id="PTHR10982:SF21">
    <property type="entry name" value="FATTY ACID SYNTHASE SUBUNIT BETA"/>
    <property type="match status" value="1"/>
</dbReference>
<dbReference type="InterPro" id="IPR002539">
    <property type="entry name" value="MaoC-like_dom"/>
</dbReference>
<dbReference type="InterPro" id="IPR032088">
    <property type="entry name" value="SAT"/>
</dbReference>
<dbReference type="GO" id="GO:0005835">
    <property type="term" value="C:fatty acid synthase complex"/>
    <property type="evidence" value="ECO:0007669"/>
    <property type="project" value="InterPro"/>
</dbReference>
<dbReference type="Pfam" id="PF18325">
    <property type="entry name" value="Fas_alpha_ACP"/>
    <property type="match status" value="1"/>
</dbReference>
<dbReference type="FunFam" id="1.20.930.70:FF:000001">
    <property type="entry name" value="Fatty acid synthase beta subunit dehydratase"/>
    <property type="match status" value="1"/>
</dbReference>
<dbReference type="Gene3D" id="3.30.70.3320">
    <property type="match status" value="1"/>
</dbReference>
<accession>R9NWB5</accession>
<protein>
    <submittedName>
        <fullName evidence="8">Sterigmatocystin biosynthesis fatty acid synthase subunit beta</fullName>
    </submittedName>
</protein>
<organism evidence="8 9">
    <name type="scientific">Pseudozyma hubeiensis (strain SY62)</name>
    <name type="common">Yeast</name>
    <dbReference type="NCBI Taxonomy" id="1305764"/>
    <lineage>
        <taxon>Eukaryota</taxon>
        <taxon>Fungi</taxon>
        <taxon>Dikarya</taxon>
        <taxon>Basidiomycota</taxon>
        <taxon>Ustilaginomycotina</taxon>
        <taxon>Ustilaginomycetes</taxon>
        <taxon>Ustilaginales</taxon>
        <taxon>Ustilaginaceae</taxon>
        <taxon>Pseudozyma</taxon>
    </lineage>
</organism>
<dbReference type="InterPro" id="IPR040899">
    <property type="entry name" value="Fas_alpha_ACP"/>
</dbReference>
<dbReference type="Pfam" id="PF00109">
    <property type="entry name" value="ketoacyl-synt"/>
    <property type="match status" value="1"/>
</dbReference>
<dbReference type="InterPro" id="IPR016039">
    <property type="entry name" value="Thiolase-like"/>
</dbReference>
<dbReference type="SUPFAM" id="SSF51735">
    <property type="entry name" value="NAD(P)-binding Rossmann-fold domains"/>
    <property type="match status" value="1"/>
</dbReference>
<dbReference type="Pfam" id="PF17828">
    <property type="entry name" value="FAS_N"/>
    <property type="match status" value="1"/>
</dbReference>
<reference evidence="9" key="1">
    <citation type="journal article" date="2013" name="Genome Announc.">
        <title>Draft genome sequence of the basidiomycetous yeast-like fungus Pseudozyma hubeiensis SY62, which produces an abundant amount of the biosurfactant mannosylerythritol lipids.</title>
        <authorList>
            <person name="Konishi M."/>
            <person name="Hatada Y."/>
            <person name="Horiuchi J."/>
        </authorList>
    </citation>
    <scope>NUCLEOTIDE SEQUENCE [LARGE SCALE GENOMIC DNA]</scope>
    <source>
        <strain evidence="9">SY62</strain>
    </source>
</reference>
<dbReference type="Gene3D" id="6.10.60.10">
    <property type="match status" value="1"/>
</dbReference>
<evidence type="ECO:0000256" key="3">
    <source>
        <dbReference type="ARBA" id="ARBA00022679"/>
    </source>
</evidence>
<dbReference type="InterPro" id="IPR041099">
    <property type="entry name" value="FAS1_N"/>
</dbReference>
<keyword evidence="4" id="KW-0378">Hydrolase</keyword>
<dbReference type="InterPro" id="IPR014031">
    <property type="entry name" value="Ketoacyl_synth_C"/>
</dbReference>
<dbReference type="Gene3D" id="6.10.140.1400">
    <property type="match status" value="1"/>
</dbReference>
<dbReference type="InterPro" id="IPR047224">
    <property type="entry name" value="FAS_alpha_su_C"/>
</dbReference>
<proteinExistence type="predicted"/>
<dbReference type="CDD" id="cd00828">
    <property type="entry name" value="elong_cond_enzymes"/>
    <property type="match status" value="1"/>
</dbReference>
<dbReference type="eggNOG" id="ENOG502QQJX">
    <property type="taxonomic scope" value="Eukaryota"/>
</dbReference>
<dbReference type="PROSITE" id="PS00606">
    <property type="entry name" value="KS3_1"/>
    <property type="match status" value="1"/>
</dbReference>
<dbReference type="InterPro" id="IPR014043">
    <property type="entry name" value="Acyl_transferase_dom"/>
</dbReference>
<dbReference type="InterPro" id="IPR036291">
    <property type="entry name" value="NAD(P)-bd_dom_sf"/>
</dbReference>
<dbReference type="Gene3D" id="3.30.70.2490">
    <property type="match status" value="1"/>
</dbReference>
<evidence type="ECO:0000313" key="9">
    <source>
        <dbReference type="Proteomes" id="UP000014071"/>
    </source>
</evidence>
<sequence length="3709" mass="405068">MDSDLFSRSSSISSTALCSPFEPASAAASSNGSPPSSASPGLIDKPFDLGATVSQPQQSGELTVTSPIHPAISIRLHLPFRDFLERHYIVQVRDAFVQHLATLDQSSSSNESANDVAVLLAQLMLYLTQNLSSSDHLERHARLCFLEAAWSKLNSDTLGSIDVHSYARSLSAETASLILRAYFEAYAALHTSGIPIALRTPSLLESAQSQQAGLYALFGGQGNNHGYFSELQALFDTYRPFVEPIVAAVTARFSQLLSRIQAARTGPYAAHSQGLDLLSWLQHRTERPTEAYLASVPISAPLLSLTQMIQFYVTAKCSGMNVPQFRSHFQAVSGHSQGIVSATAMAMAVDDEHYIECTVLASEFLFQIGITSQLCYGDKIVDDETAHESIQAGFGPPSPMLVISAPDRAFIEQTVSKFNSVVPDHRRIYIALVNAPTTAVLAGHASDLVSFARSTSAMAAPAKLDQARVPFSKRKPSIRLKFLPINLPYHSPLLAGVEFTQVAAPIDMRKWQAHPLAIPVHSTTDGANMQQLSSSSILESLLVQMCTAPVDWIQSVRPLSTTTHLIDFGTGGAFGIGNITARNLRGRGLSVLTTSGTHKQSADFYRLDPPARAQDWECTYQPRLVRTPQGRLMLDTPMSRLLGKPPIMVAGMTPTTVQASLNSATMQAGYHIELAGGGLHDEAKLRARVQEILSQAPAASGFTLNSLYINPRQWGFQLPAWLQLSREGAPVDGLCVAAGIPSPDKAQELLTSLKQAGLRHVSFKPGSLDAIKQVCKIAQQNPNFPILLQWTGGRAGGHHSAEDFHDPIVQSYDLIRACPNLVLVAGSGFTSAESFWPYLSGQWSVERGLPPMPFDGVLFGSWAMTAKEASTSLPVKQLIASTQGCSDKDWQKTYDAPIGGITTVLSEMGELVHQVANRATLLWSELDRDCFKLSKEKQLAYLATNKERLVQRLNDDFQRVWFARGGNGQVLYDVQHMTYAQVASRMLSLMYVTSQSRWIDVSYRNLLGDWCRRIEERFSGSGKTYHLQSYAQLDRSPQVELQALTDRYAGCKDTLLTSEDVEYFHSICWRRGQKPPPFITRLGDDFAHQFKKDSLWQSEDLDAVVDADPQRVCILHGPVAASNSAPVDQPIAEMLGGVEQGLIEHVLKRFYGGDTNNVPVAEYLDTTVGGSPATVGEMRTVLQAVPSTIKLESDESVAVYSVSSASVENPTAFLDAVVGEQPSWIRALVRSSRVHLAGQLRVNPLQRLLSPREGQLFQVHFCEDGRSVKRLQVYGGQRSYGKPSNEFLALDIVRRSVLEHESQADIDVSIYEERSGHAIPLMLQFQYKPGTSQFLIREVEHGRNDRIRRFYWKVWFDEDMPADKELDGAHSFVTEPRPVSSAQPQDGGAIAVDTTIAAGWEAIMKTVVSSCDADLLSLVHLGHEFQTLADARPVALGDVCSVAARASSITNSETGKILTVKATISRVEADDVEAIPVAIVTSRFFYKGRYTDHHRCFSETDFAYSVVLQDQAAVQVSKSKPWLELKQPSLELEVGATLIFRGKTVVPRYRNTREMLDLQVHGNVSFRNGAEEVEIGLIEYEADTPLSVDPVVAYLERSGTRLENADEYTTVPVANPYKLGEGVLATPPTNEPYSQASADFNPIHVNPYFADLAGLPATIGHGMSTFAECQKWMDGALRSTEAHGKVAVPRCTAFKADFTAMVVPGDQLSMQLRHKAMSDGQMVVQVDASNQRGELVLQGIARYRQPRSVYVFTGQGSQSKGMGMELYQQSATAKAIWDEAEQHLAQRLGLSILEIVRDNPKTKTVYFGGAQGQQIRKNYMSLQHETVDEHGRSICVPIFPSIHANSRSYTFESPKGLLFATQFTQIALVLFELAYFRHLQHKGIIVEDAVFAGHSLGEYAALASVAGMMRLCDLVDVVFYRGLTMQSAVPRINGHSDYGMVAVAPIKAFPKIDDVDAALSQVVDRISRQSGLLLQVVNYNVRKQQSVVAGHEIALAALSFVLDKCGSKALSITNKADVDAVVKAAVEQAQTTAKTSGIELKRGIATIPLAGIDVPFHSKFLSNGIDPFRRFLDSRLDIETVKPEALIDRYIPNLVAKIFTLERGYIEHVAEVTQSQVLLQILDSWDQACLDRRRLARTLVIELLAYQFASPVRWSETQTLLFQDASFERLVEFGPTPTLVGMASKTLAADYADRDRMLGFKRSLLCVGKNDADIMYNIDVVEEAKPDQGGQETPSSEDSASVAAAAPAADPVLVAAPAAAPQVAAPALDDERLDALLTVRAIVAQKQKAKIADISPAKSIKQLTGGRSTLQNELIGDLGAEFVDLPERAEELTLEELAAALRPGYRGELGKYTNGLIARLAASKLPGSFGLTALKAHLVARYGFQSGRTNAVLLYTMTEEPAKRLSGDAEAIAWIEAVASVYAKDVSITLPGAGGGANAGGAASGATAVVSSKELVALQAKMKALSEKQVQVLTEHLGVDADASITQLATHSSEVASLRNALDSVSAEHGDTYIKGVQGIFAAAKARTFKSYWNWSRQNLEELFADILQDRVGDDRALLSRALRVWNQLDDVKVLQQQLSQLQRSGISGYDKVTALFEPLLRHAESGALKAAPRFVDLSRPLRPHTRLDDRGNIVYEQLPRDGADTVLDYVISMASSQESQAHSQKVISTSLIDKLESLVQNDSRPDDAQVQDIPIDSHPALWAGSKVNGAWSSDDHLTEIYFRGLAKLATTGSSYAGLDVLLTGVGQGSIAFEVMRRFLQGGARVIVTTSTFSPGKIKIYQETYRRDGARGAQLTVLPFNQGSFKDVQALVDHVYSTMGIDIDVLVPFAAISENGRNINGIDDKSELAHRIMLTNVIRLMGCVKNAKDQRGVVHRPTQVLLPLSFNHGVLGGDGLYGPSKIGLETLLNTFESEDWSSFFCMAGARIGMCRGTDLMGSSDIVAESLETQSGCRTFSTGEMAFNLLGLVEPGFVSINQTQPILLDLTGRASLMSEPGKAMRDAHQYWQRKSDIKKALLSEGRLDFKAMSTSRVAEDYYRRAEIEPRSLHHFAYPKLDSQQICDQIAKSSGPIDLDQVIVISGFAEVGPWGSSRTRWERELDDKWSLEGLVEMAWLTGHIKHFNGRLADGRSYVGWSDAQTGEPVADSQMRSRYARQLEQHAGIRLVEPELMHGFDPERKVLQQEVELTHDLGPLEVSAAEAERFRLAHGDNAVVWQEKATDSWQLKLKKGANVFIPKARRFDRHVAGQLPTGWDPARYGIPSDIVAQTDETAVYALVCIAEALVQSGIDDPYELYKHVHVSEVGTSLGSAMGGLHSLAKMFKDRRDDVEVQNDILQETFINTVAGWTNLLLLSSCGPIKPTVGACATALQSLDVAAETIRCGKARIMIAGGYESISEESMIEFANMKATASSDAAFAAGLAPEELSKPMTSGRSGFVEAQGCGVQIVMSAATALKIGAPINGIVAFTQTATDRQGRSIPAPGKGVLSATVPLKRAMSSWGLDGNDVGVISMHGTSTKANDKNESNVYHTMLGKLGRAEGCAVPAMAQKWLCGHGKGGAAAWAINGLMQSINDGIVAGNRNADDIAGELRDYNRLFYPCRSIRYDRQRLNTGLVTSFGFGQVGGVAMILHASHVLGKLDRETLEDYRAKRDKRQEITYRRMHSLFTQGDLVRIKDDAPYAAEHEVEVILDIEARAKQTRDGSYRVVPSTCA</sequence>
<dbReference type="CDD" id="cd03447">
    <property type="entry name" value="FAS_MaoC"/>
    <property type="match status" value="1"/>
</dbReference>
<dbReference type="STRING" id="1305764.R9NWB5"/>
<dbReference type="Gene3D" id="1.20.1050.120">
    <property type="match status" value="1"/>
</dbReference>
<dbReference type="Gene3D" id="1.20.930.70">
    <property type="match status" value="1"/>
</dbReference>
<dbReference type="PROSITE" id="PS52004">
    <property type="entry name" value="KS3_2"/>
    <property type="match status" value="1"/>
</dbReference>
<keyword evidence="1" id="KW-0596">Phosphopantetheine</keyword>
<dbReference type="FunFam" id="3.30.70.2490:FF:000001">
    <property type="entry name" value="Fatty acid synthase subunit alpha"/>
    <property type="match status" value="1"/>
</dbReference>
<dbReference type="InterPro" id="IPR013565">
    <property type="entry name" value="Fas1/AflB-like_central"/>
</dbReference>
<dbReference type="GO" id="GO:0004318">
    <property type="term" value="F:enoyl-[acyl-carrier-protein] reductase (NADH) activity"/>
    <property type="evidence" value="ECO:0007669"/>
    <property type="project" value="InterPro"/>
</dbReference>
<dbReference type="GO" id="GO:0006633">
    <property type="term" value="P:fatty acid biosynthetic process"/>
    <property type="evidence" value="ECO:0007669"/>
    <property type="project" value="InterPro"/>
</dbReference>
<dbReference type="InterPro" id="IPR050830">
    <property type="entry name" value="Fungal_FAS"/>
</dbReference>
<dbReference type="Pfam" id="PF16073">
    <property type="entry name" value="SAT"/>
    <property type="match status" value="1"/>
</dbReference>
<keyword evidence="6" id="KW-0560">Oxidoreductase</keyword>
<dbReference type="GO" id="GO:0004315">
    <property type="term" value="F:3-oxoacyl-[acyl-carrier-protein] synthase activity"/>
    <property type="evidence" value="ECO:0007669"/>
    <property type="project" value="InterPro"/>
</dbReference>
<dbReference type="InterPro" id="IPR041550">
    <property type="entry name" value="FASI_helical"/>
</dbReference>
<dbReference type="GeneID" id="24105623"/>
<dbReference type="GO" id="GO:0016787">
    <property type="term" value="F:hydrolase activity"/>
    <property type="evidence" value="ECO:0007669"/>
    <property type="project" value="UniProtKB-KW"/>
</dbReference>
<dbReference type="FunFam" id="3.90.25.70:FF:000001">
    <property type="entry name" value="Fatty acid synthase subunit alpha"/>
    <property type="match status" value="1"/>
</dbReference>
<dbReference type="Gene3D" id="6.10.250.1930">
    <property type="match status" value="1"/>
</dbReference>
<keyword evidence="2" id="KW-0597">Phosphoprotein</keyword>
<dbReference type="Pfam" id="PF17951">
    <property type="entry name" value="FAS_meander"/>
    <property type="match status" value="1"/>
</dbReference>
<dbReference type="RefSeq" id="XP_012186344.1">
    <property type="nucleotide sequence ID" value="XM_012330954.1"/>
</dbReference>
<dbReference type="InterPro" id="IPR029069">
    <property type="entry name" value="HotDog_dom_sf"/>
</dbReference>
<dbReference type="OrthoDB" id="4251012at2759"/>
<dbReference type="FunFam" id="3.40.366.10:FF:000006">
    <property type="entry name" value="Fatty acid synthase beta subunit dehydratase"/>
    <property type="match status" value="1"/>
</dbReference>
<dbReference type="InterPro" id="IPR003965">
    <property type="entry name" value="Fatty_acid_synthase"/>
</dbReference>
<dbReference type="Pfam" id="PF00698">
    <property type="entry name" value="Acyl_transf_1"/>
    <property type="match status" value="1"/>
</dbReference>
<dbReference type="SUPFAM" id="SSF53901">
    <property type="entry name" value="Thiolase-like"/>
    <property type="match status" value="2"/>
</dbReference>
<dbReference type="Gene3D" id="3.40.47.10">
    <property type="match status" value="1"/>
</dbReference>
<dbReference type="InterPro" id="IPR014030">
    <property type="entry name" value="Ketoacyl_synth_N"/>
</dbReference>
<dbReference type="SMART" id="SM00827">
    <property type="entry name" value="PKS_AT"/>
    <property type="match status" value="1"/>
</dbReference>
<evidence type="ECO:0000313" key="8">
    <source>
        <dbReference type="EMBL" id="GAC92757.1"/>
    </source>
</evidence>
<dbReference type="Pfam" id="PF18314">
    <property type="entry name" value="FAS_I_H"/>
    <property type="match status" value="1"/>
</dbReference>
<dbReference type="Pfam" id="PF01575">
    <property type="entry name" value="MaoC_dehydratas"/>
    <property type="match status" value="1"/>
</dbReference>
<gene>
    <name evidence="8" type="ORF">PHSY_000312</name>
</gene>
<dbReference type="GO" id="GO:0004312">
    <property type="term" value="F:fatty acid synthase activity"/>
    <property type="evidence" value="ECO:0007669"/>
    <property type="project" value="InterPro"/>
</dbReference>
<dbReference type="EMBL" id="DF238768">
    <property type="protein sequence ID" value="GAC92757.1"/>
    <property type="molecule type" value="Genomic_DNA"/>
</dbReference>
<dbReference type="CDD" id="cd08950">
    <property type="entry name" value="KR_fFAS_SDR_c_like"/>
    <property type="match status" value="1"/>
</dbReference>
<evidence type="ECO:0000256" key="1">
    <source>
        <dbReference type="ARBA" id="ARBA00022450"/>
    </source>
</evidence>